<evidence type="ECO:0000313" key="2">
    <source>
        <dbReference type="Proteomes" id="UP001195422"/>
    </source>
</evidence>
<evidence type="ECO:0000313" key="1">
    <source>
        <dbReference type="EMBL" id="MBP2398904.1"/>
    </source>
</evidence>
<evidence type="ECO:0008006" key="3">
    <source>
        <dbReference type="Google" id="ProtNLM"/>
    </source>
</evidence>
<accession>A0ABS4XQW7</accession>
<keyword evidence="2" id="KW-1185">Reference proteome</keyword>
<protein>
    <recommendedName>
        <fullName evidence="3">Phage protein Gp19/Gp15/Gp42</fullName>
    </recommendedName>
</protein>
<name>A0ABS4XQW7_GLUPR</name>
<comment type="caution">
    <text evidence="1">The sequence shown here is derived from an EMBL/GenBank/DDBJ whole genome shotgun (WGS) entry which is preliminary data.</text>
</comment>
<dbReference type="EMBL" id="JAGIOJ010000001">
    <property type="protein sequence ID" value="MBP2398904.1"/>
    <property type="molecule type" value="Genomic_DNA"/>
</dbReference>
<organism evidence="1 2">
    <name type="scientific">Glutamicibacter protophormiae</name>
    <name type="common">Brevibacterium protophormiae</name>
    <dbReference type="NCBI Taxonomy" id="37930"/>
    <lineage>
        <taxon>Bacteria</taxon>
        <taxon>Bacillati</taxon>
        <taxon>Actinomycetota</taxon>
        <taxon>Actinomycetes</taxon>
        <taxon>Micrococcales</taxon>
        <taxon>Micrococcaceae</taxon>
        <taxon>Glutamicibacter</taxon>
    </lineage>
</organism>
<dbReference type="Pfam" id="PF09355">
    <property type="entry name" value="Phage_Gp19"/>
    <property type="match status" value="1"/>
</dbReference>
<dbReference type="InterPro" id="IPR018963">
    <property type="entry name" value="Mycophage_D29_Gp19"/>
</dbReference>
<reference evidence="1 2" key="1">
    <citation type="submission" date="2021-03" db="EMBL/GenBank/DDBJ databases">
        <title>Sequencing the genomes of 1000 actinobacteria strains.</title>
        <authorList>
            <person name="Klenk H.-P."/>
        </authorList>
    </citation>
    <scope>NUCLEOTIDE SEQUENCE [LARGE SCALE GENOMIC DNA]</scope>
    <source>
        <strain evidence="1 2">DSM 20168</strain>
    </source>
</reference>
<dbReference type="Proteomes" id="UP001195422">
    <property type="component" value="Unassembled WGS sequence"/>
</dbReference>
<dbReference type="RefSeq" id="WP_188947669.1">
    <property type="nucleotide sequence ID" value="NZ_BMPH01000003.1"/>
</dbReference>
<gene>
    <name evidence="1" type="ORF">JOF39_001985</name>
</gene>
<proteinExistence type="predicted"/>
<sequence length="129" mass="14298">MASPFANLADLRKHWPALPAEDETEAEQKLIEAALMIRQQFKDIDSRIARGDIDADVVKLVACRMVRRAMDLPEDVPENAGQLSFAAGGFSQSMTLRNTDGSLYLGKQDMKLLAPDDESGQFFNLMPGR</sequence>